<dbReference type="PANTHER" id="PTHR13633:SF3">
    <property type="entry name" value="MITOCHONDRIAL TRANSCRIPTION RESCUE FACTOR 1"/>
    <property type="match status" value="1"/>
</dbReference>
<feature type="domain" description="RNA-binding S4" evidence="2">
    <location>
        <begin position="202"/>
        <end position="259"/>
    </location>
</feature>
<dbReference type="Pfam" id="PF01479">
    <property type="entry name" value="S4"/>
    <property type="match status" value="1"/>
</dbReference>
<evidence type="ECO:0000313" key="3">
    <source>
        <dbReference type="EMBL" id="SDF06694.1"/>
    </source>
</evidence>
<dbReference type="PROSITE" id="PS50889">
    <property type="entry name" value="S4"/>
    <property type="match status" value="1"/>
</dbReference>
<evidence type="ECO:0000313" key="4">
    <source>
        <dbReference type="Proteomes" id="UP000243333"/>
    </source>
</evidence>
<name>A0A1G7I2S4_9FIRM</name>
<dbReference type="Gene3D" id="3.10.290.10">
    <property type="entry name" value="RNA-binding S4 domain"/>
    <property type="match status" value="1"/>
</dbReference>
<dbReference type="SUPFAM" id="SSF55174">
    <property type="entry name" value="Alpha-L RNA-binding motif"/>
    <property type="match status" value="1"/>
</dbReference>
<reference evidence="4" key="1">
    <citation type="submission" date="2016-10" db="EMBL/GenBank/DDBJ databases">
        <authorList>
            <person name="Varghese N."/>
            <person name="Submissions S."/>
        </authorList>
    </citation>
    <scope>NUCLEOTIDE SEQUENCE [LARGE SCALE GENOMIC DNA]</scope>
    <source>
        <strain evidence="4">DSM 23256</strain>
    </source>
</reference>
<dbReference type="InterPro" id="IPR012677">
    <property type="entry name" value="Nucleotide-bd_a/b_plait_sf"/>
</dbReference>
<dbReference type="Gene3D" id="3.30.70.330">
    <property type="match status" value="1"/>
</dbReference>
<evidence type="ECO:0000256" key="1">
    <source>
        <dbReference type="PROSITE-ProRule" id="PRU00182"/>
    </source>
</evidence>
<dbReference type="CDD" id="cd00165">
    <property type="entry name" value="S4"/>
    <property type="match status" value="1"/>
</dbReference>
<gene>
    <name evidence="3" type="ORF">SAMN05660235_00295</name>
</gene>
<dbReference type="InterPro" id="IPR040591">
    <property type="entry name" value="RqcP2_RBD"/>
</dbReference>
<dbReference type="Proteomes" id="UP000243333">
    <property type="component" value="Unassembled WGS sequence"/>
</dbReference>
<organism evidence="3 4">
    <name type="scientific">Sporolituus thermophilus DSM 23256</name>
    <dbReference type="NCBI Taxonomy" id="1123285"/>
    <lineage>
        <taxon>Bacteria</taxon>
        <taxon>Bacillati</taxon>
        <taxon>Bacillota</taxon>
        <taxon>Negativicutes</taxon>
        <taxon>Selenomonadales</taxon>
        <taxon>Sporomusaceae</taxon>
        <taxon>Sporolituus</taxon>
    </lineage>
</organism>
<keyword evidence="4" id="KW-1185">Reference proteome</keyword>
<dbReference type="EMBL" id="FNBU01000002">
    <property type="protein sequence ID" value="SDF06694.1"/>
    <property type="molecule type" value="Genomic_DNA"/>
</dbReference>
<dbReference type="AlphaFoldDB" id="A0A1G7I2S4"/>
<proteinExistence type="predicted"/>
<dbReference type="Pfam" id="PF17774">
    <property type="entry name" value="YlmH_RBD"/>
    <property type="match status" value="1"/>
</dbReference>
<evidence type="ECO:0000259" key="2">
    <source>
        <dbReference type="SMART" id="SM00363"/>
    </source>
</evidence>
<sequence>MPLSRQPSVPAKWGSFMASEREKILRYYRASGDGELAARLLDYAETVLRTRKYRASHFLDPYGFSVAETIVAHFTSLRLESSGGYEGAERLKAVFVHEDFLGSIDFGITAVGIAWDARYYELSHRDMLGALMGLGIDRDVVGDIIMTGSGARVVVDTAMAGFIENNLLKVGAAPVTVKIIPLSDITPRIVQVKEIRATVPSLRLDVVAAAGFGLSRTKMAAEIAADKIKVNWQEAKNAAQTVKPGDIISMRGRGRVEICEVLGQTKKGRTSIFLKRFV</sequence>
<protein>
    <submittedName>
        <fullName evidence="3">RNA-binding protein YlmH, contains S4-like domain</fullName>
    </submittedName>
</protein>
<keyword evidence="1" id="KW-0694">RNA-binding</keyword>
<dbReference type="Gene3D" id="3.30.1370.160">
    <property type="match status" value="1"/>
</dbReference>
<dbReference type="InterPro" id="IPR036986">
    <property type="entry name" value="S4_RNA-bd_sf"/>
</dbReference>
<dbReference type="SMART" id="SM00363">
    <property type="entry name" value="S4"/>
    <property type="match status" value="1"/>
</dbReference>
<dbReference type="STRING" id="1123285.SAMN05660235_00295"/>
<accession>A0A1G7I2S4</accession>
<dbReference type="PANTHER" id="PTHR13633">
    <property type="entry name" value="MITOCHONDRIAL TRANSCRIPTION RESCUE FACTOR 1"/>
    <property type="match status" value="1"/>
</dbReference>
<dbReference type="InterPro" id="IPR002942">
    <property type="entry name" value="S4_RNA-bd"/>
</dbReference>
<dbReference type="GO" id="GO:0003723">
    <property type="term" value="F:RNA binding"/>
    <property type="evidence" value="ECO:0007669"/>
    <property type="project" value="UniProtKB-KW"/>
</dbReference>